<reference evidence="2" key="3">
    <citation type="submission" date="2025-09" db="UniProtKB">
        <authorList>
            <consortium name="Ensembl"/>
        </authorList>
    </citation>
    <scope>IDENTIFICATION</scope>
</reference>
<feature type="region of interest" description="Disordered" evidence="1">
    <location>
        <begin position="523"/>
        <end position="559"/>
    </location>
</feature>
<dbReference type="AlphaFoldDB" id="A0A493TDJ1"/>
<feature type="compositionally biased region" description="Basic and acidic residues" evidence="1">
    <location>
        <begin position="137"/>
        <end position="161"/>
    </location>
</feature>
<feature type="compositionally biased region" description="Polar residues" evidence="1">
    <location>
        <begin position="300"/>
        <end position="312"/>
    </location>
</feature>
<feature type="compositionally biased region" description="Basic and acidic residues" evidence="1">
    <location>
        <begin position="95"/>
        <end position="104"/>
    </location>
</feature>
<organism evidence="2 3">
    <name type="scientific">Anas platyrhynchos platyrhynchos</name>
    <name type="common">Northern mallard</name>
    <dbReference type="NCBI Taxonomy" id="8840"/>
    <lineage>
        <taxon>Eukaryota</taxon>
        <taxon>Metazoa</taxon>
        <taxon>Chordata</taxon>
        <taxon>Craniata</taxon>
        <taxon>Vertebrata</taxon>
        <taxon>Euteleostomi</taxon>
        <taxon>Archelosauria</taxon>
        <taxon>Archosauria</taxon>
        <taxon>Dinosauria</taxon>
        <taxon>Saurischia</taxon>
        <taxon>Theropoda</taxon>
        <taxon>Coelurosauria</taxon>
        <taxon>Aves</taxon>
        <taxon>Neognathae</taxon>
        <taxon>Galloanserae</taxon>
        <taxon>Anseriformes</taxon>
        <taxon>Anatidae</taxon>
        <taxon>Anatinae</taxon>
        <taxon>Anas</taxon>
    </lineage>
</organism>
<feature type="compositionally biased region" description="Basic and acidic residues" evidence="1">
    <location>
        <begin position="440"/>
        <end position="485"/>
    </location>
</feature>
<dbReference type="OMA" id="RKTRMTS"/>
<name>A0A493TDJ1_ANAPP</name>
<proteinExistence type="predicted"/>
<accession>A0A493TDJ1</accession>
<sequence>MAADSREEKGELNLFMEGSNTPRSQHKMSCRRAQLGVSVVKWTHVDLPPSAVMNYGELNVLDDILTDAPDQDDELYNPDSEQDKSEKKGSKRKSDRMESAENKRQKPSLHSSRQMMPKPPSSSVSNNKRIVSTKGKPISEYKNEEYQRSDRNKRPDGDRKTRMSSSSRDPYKGQPEKTCMRKRDLDRRAKSSTPDGSERIRHDVDRRPSRSSHSSKEEVNSEEYCSDHETGSSGSSEQGNTENEGMEEEEDDEGEEDEEVEEDGEEDEEEYEQDERDQKEGNDYDTRSEASDSDSESASFTDGSVRSASGSDASDEKKKERKRARGISPIVFDRSGSSASESYAGSEKKHEKLSSSVRAVQKDQTSKLKYILQDARFFLIKSNNHENVSLAKAKEIEPECGTQLCLLFPPDESIDLYQVIHKMRHKRRMHSQPRSRGRPSRRDPVRDVGRRRPEDYDIHNSRKKPRIDYPPEFHQRPGYIKDPRYPEVDRRFSGVRRDVFLNGSYNDYVREFHNMGPPPPWQGMPPYPGMEQPPHHPYYQHHAPPPQAHPPYSGHHPVPHEARYRDKRVHDYDMRVDDFLRRTQAVVSGRRSRPRERDRERERDRPRDNRRDRERDRGRDRERERERICDRDRDRGERAVYLKFVV</sequence>
<gene>
    <name evidence="2" type="primary">YTHDC1</name>
</gene>
<evidence type="ECO:0000313" key="2">
    <source>
        <dbReference type="Ensembl" id="ENSAPLP00000023986.1"/>
    </source>
</evidence>
<dbReference type="Proteomes" id="UP000016666">
    <property type="component" value="Chromosome 4"/>
</dbReference>
<evidence type="ECO:0000313" key="3">
    <source>
        <dbReference type="Proteomes" id="UP000016666"/>
    </source>
</evidence>
<dbReference type="Gene3D" id="3.10.590.10">
    <property type="entry name" value="ph1033 like domains"/>
    <property type="match status" value="1"/>
</dbReference>
<protein>
    <submittedName>
        <fullName evidence="2">YTH N6-methyladenosine RNA binding protein C1</fullName>
    </submittedName>
</protein>
<keyword evidence="3" id="KW-1185">Reference proteome</keyword>
<feature type="compositionally biased region" description="Low complexity" evidence="1">
    <location>
        <begin position="335"/>
        <end position="345"/>
    </location>
</feature>
<evidence type="ECO:0000256" key="1">
    <source>
        <dbReference type="SAM" id="MobiDB-lite"/>
    </source>
</evidence>
<feature type="compositionally biased region" description="Basic and acidic residues" evidence="1">
    <location>
        <begin position="595"/>
        <end position="632"/>
    </location>
</feature>
<feature type="region of interest" description="Disordered" evidence="1">
    <location>
        <begin position="1"/>
        <end position="30"/>
    </location>
</feature>
<feature type="compositionally biased region" description="Basic residues" evidence="1">
    <location>
        <begin position="423"/>
        <end position="439"/>
    </location>
</feature>
<reference evidence="2" key="2">
    <citation type="submission" date="2025-08" db="UniProtKB">
        <authorList>
            <consortium name="Ensembl"/>
        </authorList>
    </citation>
    <scope>IDENTIFICATION</scope>
</reference>
<feature type="compositionally biased region" description="Basic and acidic residues" evidence="1">
    <location>
        <begin position="1"/>
        <end position="11"/>
    </location>
</feature>
<feature type="region of interest" description="Disordered" evidence="1">
    <location>
        <begin position="585"/>
        <end position="632"/>
    </location>
</feature>
<feature type="region of interest" description="Disordered" evidence="1">
    <location>
        <begin position="64"/>
        <end position="360"/>
    </location>
</feature>
<feature type="compositionally biased region" description="Basic and acidic residues" evidence="1">
    <location>
        <begin position="276"/>
        <end position="290"/>
    </location>
</feature>
<dbReference type="GeneTree" id="ENSGT00940000155803"/>
<feature type="compositionally biased region" description="Basic and acidic residues" evidence="1">
    <location>
        <begin position="169"/>
        <end position="189"/>
    </location>
</feature>
<feature type="compositionally biased region" description="Polar residues" evidence="1">
    <location>
        <begin position="231"/>
        <end position="241"/>
    </location>
</feature>
<feature type="compositionally biased region" description="Basic and acidic residues" evidence="1">
    <location>
        <begin position="196"/>
        <end position="230"/>
    </location>
</feature>
<reference evidence="2 3" key="1">
    <citation type="submission" date="2017-10" db="EMBL/GenBank/DDBJ databases">
        <title>A new Pekin duck reference genome.</title>
        <authorList>
            <person name="Hou Z.-C."/>
            <person name="Zhou Z.-K."/>
            <person name="Zhu F."/>
            <person name="Hou S.-S."/>
        </authorList>
    </citation>
    <scope>NUCLEOTIDE SEQUENCE [LARGE SCALE GENOMIC DNA]</scope>
</reference>
<feature type="compositionally biased region" description="Acidic residues" evidence="1">
    <location>
        <begin position="244"/>
        <end position="275"/>
    </location>
</feature>
<feature type="region of interest" description="Disordered" evidence="1">
    <location>
        <begin position="423"/>
        <end position="485"/>
    </location>
</feature>
<dbReference type="Ensembl" id="ENSAPLT00000027908.1">
    <property type="protein sequence ID" value="ENSAPLP00000023986.1"/>
    <property type="gene ID" value="ENSAPLG00000009921.2"/>
</dbReference>